<reference evidence="2 3" key="1">
    <citation type="submission" date="2016-11" db="EMBL/GenBank/DDBJ databases">
        <authorList>
            <person name="Jaros S."/>
            <person name="Januszkiewicz K."/>
            <person name="Wedrychowicz H."/>
        </authorList>
    </citation>
    <scope>NUCLEOTIDE SEQUENCE [LARGE SCALE GENOMIC DNA]</scope>
    <source>
        <strain evidence="2 3">DSM 43832</strain>
    </source>
</reference>
<dbReference type="RefSeq" id="WP_073459939.1">
    <property type="nucleotide sequence ID" value="NZ_CALGVN010000043.1"/>
</dbReference>
<gene>
    <name evidence="2" type="ORF">SAMN05443637_12498</name>
</gene>
<dbReference type="OrthoDB" id="3576891at2"/>
<dbReference type="AlphaFoldDB" id="A0A1M6ZQ18"/>
<evidence type="ECO:0000256" key="1">
    <source>
        <dbReference type="SAM" id="MobiDB-lite"/>
    </source>
</evidence>
<feature type="region of interest" description="Disordered" evidence="1">
    <location>
        <begin position="56"/>
        <end position="79"/>
    </location>
</feature>
<dbReference type="EMBL" id="FRAP01000024">
    <property type="protein sequence ID" value="SHL32433.1"/>
    <property type="molecule type" value="Genomic_DNA"/>
</dbReference>
<accession>A0A1M6ZQ18</accession>
<name>A0A1M6ZQ18_PSETH</name>
<proteinExistence type="predicted"/>
<organism evidence="2 3">
    <name type="scientific">Pseudonocardia thermophila</name>
    <dbReference type="NCBI Taxonomy" id="1848"/>
    <lineage>
        <taxon>Bacteria</taxon>
        <taxon>Bacillati</taxon>
        <taxon>Actinomycetota</taxon>
        <taxon>Actinomycetes</taxon>
        <taxon>Pseudonocardiales</taxon>
        <taxon>Pseudonocardiaceae</taxon>
        <taxon>Pseudonocardia</taxon>
    </lineage>
</organism>
<sequence length="94" mass="9395">MEIRTRHVVIAAAAVVLPVVLAGIAAAEEDTQSPLQGADAGAATLGSLTGSFLDAVNGADRPSGADGTETEFPTDPINLVDGPVAGLLRNGPFE</sequence>
<protein>
    <submittedName>
        <fullName evidence="2">Uncharacterized protein</fullName>
    </submittedName>
</protein>
<evidence type="ECO:0000313" key="2">
    <source>
        <dbReference type="EMBL" id="SHL32433.1"/>
    </source>
</evidence>
<dbReference type="STRING" id="1848.SAMN05443637_12498"/>
<dbReference type="Proteomes" id="UP000184363">
    <property type="component" value="Unassembled WGS sequence"/>
</dbReference>
<keyword evidence="3" id="KW-1185">Reference proteome</keyword>
<evidence type="ECO:0000313" key="3">
    <source>
        <dbReference type="Proteomes" id="UP000184363"/>
    </source>
</evidence>